<accession>I1BVZ0</accession>
<reference evidence="1 2" key="1">
    <citation type="journal article" date="2009" name="PLoS Genet.">
        <title>Genomic analysis of the basal lineage fungus Rhizopus oryzae reveals a whole-genome duplication.</title>
        <authorList>
            <person name="Ma L.-J."/>
            <person name="Ibrahim A.S."/>
            <person name="Skory C."/>
            <person name="Grabherr M.G."/>
            <person name="Burger G."/>
            <person name="Butler M."/>
            <person name="Elias M."/>
            <person name="Idnurm A."/>
            <person name="Lang B.F."/>
            <person name="Sone T."/>
            <person name="Abe A."/>
            <person name="Calvo S.E."/>
            <person name="Corrochano L.M."/>
            <person name="Engels R."/>
            <person name="Fu J."/>
            <person name="Hansberg W."/>
            <person name="Kim J.-M."/>
            <person name="Kodira C.D."/>
            <person name="Koehrsen M.J."/>
            <person name="Liu B."/>
            <person name="Miranda-Saavedra D."/>
            <person name="O'Leary S."/>
            <person name="Ortiz-Castellanos L."/>
            <person name="Poulter R."/>
            <person name="Rodriguez-Romero J."/>
            <person name="Ruiz-Herrera J."/>
            <person name="Shen Y.-Q."/>
            <person name="Zeng Q."/>
            <person name="Galagan J."/>
            <person name="Birren B.W."/>
            <person name="Cuomo C.A."/>
            <person name="Wickes B.L."/>
        </authorList>
    </citation>
    <scope>NUCLEOTIDE SEQUENCE [LARGE SCALE GENOMIC DNA]</scope>
    <source>
        <strain evidence="2">RA 99-880 / ATCC MYA-4621 / FGSC 9543 / NRRL 43880</strain>
    </source>
</reference>
<name>I1BVZ0_RHIO9</name>
<dbReference type="EMBL" id="CH476734">
    <property type="protein sequence ID" value="EIE80370.1"/>
    <property type="molecule type" value="Genomic_DNA"/>
</dbReference>
<gene>
    <name evidence="1" type="ORF">RO3G_05075</name>
</gene>
<organism evidence="1 2">
    <name type="scientific">Rhizopus delemar (strain RA 99-880 / ATCC MYA-4621 / FGSC 9543 / NRRL 43880)</name>
    <name type="common">Mucormycosis agent</name>
    <name type="synonym">Rhizopus arrhizus var. delemar</name>
    <dbReference type="NCBI Taxonomy" id="246409"/>
    <lineage>
        <taxon>Eukaryota</taxon>
        <taxon>Fungi</taxon>
        <taxon>Fungi incertae sedis</taxon>
        <taxon>Mucoromycota</taxon>
        <taxon>Mucoromycotina</taxon>
        <taxon>Mucoromycetes</taxon>
        <taxon>Mucorales</taxon>
        <taxon>Mucorineae</taxon>
        <taxon>Rhizopodaceae</taxon>
        <taxon>Rhizopus</taxon>
    </lineage>
</organism>
<dbReference type="InParanoid" id="I1BVZ0"/>
<keyword evidence="2" id="KW-1185">Reference proteome</keyword>
<dbReference type="GeneID" id="93612046"/>
<evidence type="ECO:0000313" key="1">
    <source>
        <dbReference type="EMBL" id="EIE80370.1"/>
    </source>
</evidence>
<protein>
    <submittedName>
        <fullName evidence="1">Uncharacterized protein</fullName>
    </submittedName>
</protein>
<dbReference type="VEuPathDB" id="FungiDB:RO3G_05075"/>
<sequence>MDRSKWLARDEKENRCGFNTKCVSPPHLLSRTLLIIIKLPVKKQAVEAPDHAF</sequence>
<dbReference type="RefSeq" id="XP_067515766.1">
    <property type="nucleotide sequence ID" value="XM_067659665.1"/>
</dbReference>
<evidence type="ECO:0000313" key="2">
    <source>
        <dbReference type="Proteomes" id="UP000009138"/>
    </source>
</evidence>
<proteinExistence type="predicted"/>
<dbReference type="Proteomes" id="UP000009138">
    <property type="component" value="Unassembled WGS sequence"/>
</dbReference>
<dbReference type="AlphaFoldDB" id="I1BVZ0"/>